<protein>
    <submittedName>
        <fullName evidence="1">Uncharacterized protein</fullName>
    </submittedName>
</protein>
<name>A0A6M3LBH8_9ZZZZ</name>
<organism evidence="1">
    <name type="scientific">viral metagenome</name>
    <dbReference type="NCBI Taxonomy" id="1070528"/>
    <lineage>
        <taxon>unclassified sequences</taxon>
        <taxon>metagenomes</taxon>
        <taxon>organismal metagenomes</taxon>
    </lineage>
</organism>
<gene>
    <name evidence="1" type="ORF">MM415B03242_0005</name>
</gene>
<proteinExistence type="predicted"/>
<evidence type="ECO:0000313" key="1">
    <source>
        <dbReference type="EMBL" id="QJA91843.1"/>
    </source>
</evidence>
<dbReference type="EMBL" id="MT143018">
    <property type="protein sequence ID" value="QJA91843.1"/>
    <property type="molecule type" value="Genomic_DNA"/>
</dbReference>
<sequence length="172" mass="19493">MSPYGVPNETKEQTQWIEKCVNSITGNNKRTGKPYTKGEKIAICKVQLKKTGTSEEAISEESLRQQFNDFEDRVWKALSPELRPDICCSPGGNHYIVDIFETYVIVAEGDKMYKLPYNMSGEEVTFDWSNATEVERVTSYEPVQQAEIPMKVPQIPCRDGGRVRTFGGRTLS</sequence>
<accession>A0A6M3LBH8</accession>
<reference evidence="1" key="1">
    <citation type="submission" date="2020-03" db="EMBL/GenBank/DDBJ databases">
        <title>The deep terrestrial virosphere.</title>
        <authorList>
            <person name="Holmfeldt K."/>
            <person name="Nilsson E."/>
            <person name="Simone D."/>
            <person name="Lopez-Fernandez M."/>
            <person name="Wu X."/>
            <person name="de Brujin I."/>
            <person name="Lundin D."/>
            <person name="Andersson A."/>
            <person name="Bertilsson S."/>
            <person name="Dopson M."/>
        </authorList>
    </citation>
    <scope>NUCLEOTIDE SEQUENCE</scope>
    <source>
        <strain evidence="1">MM415B03242</strain>
    </source>
</reference>
<dbReference type="AlphaFoldDB" id="A0A6M3LBH8"/>